<evidence type="ECO:0000259" key="4">
    <source>
        <dbReference type="Pfam" id="PF19295"/>
    </source>
</evidence>
<gene>
    <name evidence="5" type="primary">sufB</name>
    <name evidence="5" type="ORF">G1H19_10440</name>
</gene>
<dbReference type="AlphaFoldDB" id="A0A7K3WFD8"/>
<dbReference type="PANTHER" id="PTHR30508:SF1">
    <property type="entry name" value="UPF0051 PROTEIN ABCI8, CHLOROPLASTIC-RELATED"/>
    <property type="match status" value="1"/>
</dbReference>
<comment type="caution">
    <text evidence="5">The sequence shown here is derived from an EMBL/GenBank/DDBJ whole genome shotgun (WGS) entry which is preliminary data.</text>
</comment>
<keyword evidence="6" id="KW-1185">Reference proteome</keyword>
<name>A0A7K3WFD8_9ACTN</name>
<sequence length="485" mass="53971">MTSIQDPETQTGTPAAALTQDEQIDQLGRYKFGWADSDVAGASARRGIDEDVVRDISQRKNEPEWMLDRRLKALKLFGKKPMPDWGSDLSGIDFQNIKYFVKSTEAQAATWDDLPAEIKDTYDRLGIPEAEKQRLVSGVAAQYESEVVYHKIREDLEEQGVLFLDTDTALREHEDLFREYFGSVIPSGDNKFAALNTAVWSGGSFIYVPPGVHVEIPLQAYFRINTENMGQFERTLMIIDEGAYVHYVEGCTAPIYKSDSLHSAVVEIIVKKNARCRYTTIQNWSNNVYNLVTKRAVAHEGATMEWVDGNIGSKVTMKYPAVWMTGEHAKGEVMSIAFAGEGQHQDAGAKMVHAAPHTSSNIISKSVARGGGRTSYRGLVQIDEGAYGSKSTVKCDALLVDTISRSDTYPYVDVREDDVAMGHEATVSRVSDDQLFYLMSRGLSEDEAMAMVVRGFVEPIARELPMEYALELNRLIELQMEGAVG</sequence>
<proteinExistence type="inferred from homology"/>
<accession>A0A7K3WFD8</accession>
<comment type="similarity">
    <text evidence="1">Belongs to the iron-sulfur cluster assembly SufBD family.</text>
</comment>
<evidence type="ECO:0000256" key="2">
    <source>
        <dbReference type="SAM" id="MobiDB-lite"/>
    </source>
</evidence>
<evidence type="ECO:0000256" key="1">
    <source>
        <dbReference type="ARBA" id="ARBA00043967"/>
    </source>
</evidence>
<dbReference type="EMBL" id="JAAGWK010000012">
    <property type="protein sequence ID" value="NEL54420.1"/>
    <property type="molecule type" value="Genomic_DNA"/>
</dbReference>
<dbReference type="InterPro" id="IPR037284">
    <property type="entry name" value="SUF_FeS_clus_asmbl_SufBD_sf"/>
</dbReference>
<dbReference type="PANTHER" id="PTHR30508">
    <property type="entry name" value="FES CLUSTER ASSEMBLY PROTEIN SUF"/>
    <property type="match status" value="1"/>
</dbReference>
<dbReference type="GO" id="GO:0016226">
    <property type="term" value="P:iron-sulfur cluster assembly"/>
    <property type="evidence" value="ECO:0007669"/>
    <property type="project" value="InterPro"/>
</dbReference>
<dbReference type="InterPro" id="IPR000825">
    <property type="entry name" value="SUF_FeS_clus_asmbl_SufBD_core"/>
</dbReference>
<reference evidence="5 6" key="1">
    <citation type="submission" date="2020-02" db="EMBL/GenBank/DDBJ databases">
        <title>The whole genome sequence of CPCC 205119.</title>
        <authorList>
            <person name="Jiang Z."/>
        </authorList>
    </citation>
    <scope>NUCLEOTIDE SEQUENCE [LARGE SCALE GENOMIC DNA]</scope>
    <source>
        <strain evidence="5 6">CPCC 205119</strain>
    </source>
</reference>
<dbReference type="RefSeq" id="WP_152727562.1">
    <property type="nucleotide sequence ID" value="NZ_JAABOZ010000001.1"/>
</dbReference>
<dbReference type="NCBIfam" id="TIGR01980">
    <property type="entry name" value="sufB"/>
    <property type="match status" value="1"/>
</dbReference>
<dbReference type="SUPFAM" id="SSF101960">
    <property type="entry name" value="Stabilizer of iron transporter SufD"/>
    <property type="match status" value="1"/>
</dbReference>
<feature type="domain" description="SUF system FeS cluster assembly SufBD N-terminal" evidence="4">
    <location>
        <begin position="154"/>
        <end position="219"/>
    </location>
</feature>
<dbReference type="InterPro" id="IPR045595">
    <property type="entry name" value="SufBD_N"/>
</dbReference>
<dbReference type="InterPro" id="IPR010231">
    <property type="entry name" value="SUF_FeS_clus_asmbl_SufB"/>
</dbReference>
<feature type="compositionally biased region" description="Polar residues" evidence="2">
    <location>
        <begin position="1"/>
        <end position="13"/>
    </location>
</feature>
<feature type="region of interest" description="Disordered" evidence="2">
    <location>
        <begin position="1"/>
        <end position="20"/>
    </location>
</feature>
<dbReference type="InterPro" id="IPR055346">
    <property type="entry name" value="Fe-S_cluster_assembly_SufBD"/>
</dbReference>
<evidence type="ECO:0000259" key="3">
    <source>
        <dbReference type="Pfam" id="PF01458"/>
    </source>
</evidence>
<organism evidence="5 6">
    <name type="scientific">Goekera deserti</name>
    <dbReference type="NCBI Taxonomy" id="2497753"/>
    <lineage>
        <taxon>Bacteria</taxon>
        <taxon>Bacillati</taxon>
        <taxon>Actinomycetota</taxon>
        <taxon>Actinomycetes</taxon>
        <taxon>Geodermatophilales</taxon>
        <taxon>Geodermatophilaceae</taxon>
        <taxon>Goekera</taxon>
    </lineage>
</organism>
<dbReference type="Proteomes" id="UP000470470">
    <property type="component" value="Unassembled WGS sequence"/>
</dbReference>
<dbReference type="Pfam" id="PF19295">
    <property type="entry name" value="SufBD_N"/>
    <property type="match status" value="1"/>
</dbReference>
<protein>
    <submittedName>
        <fullName evidence="5">Fe-S cluster assembly protein SufB</fullName>
    </submittedName>
</protein>
<feature type="domain" description="SUF system FeS cluster assembly SufBD core" evidence="3">
    <location>
        <begin position="222"/>
        <end position="456"/>
    </location>
</feature>
<evidence type="ECO:0000313" key="6">
    <source>
        <dbReference type="Proteomes" id="UP000470470"/>
    </source>
</evidence>
<dbReference type="Pfam" id="PF01458">
    <property type="entry name" value="SUFBD_core"/>
    <property type="match status" value="1"/>
</dbReference>
<evidence type="ECO:0000313" key="5">
    <source>
        <dbReference type="EMBL" id="NEL54420.1"/>
    </source>
</evidence>